<dbReference type="OrthoDB" id="5985519at2759"/>
<protein>
    <recommendedName>
        <fullName evidence="3">Immunoglobulin I-set domain-containing protein</fullName>
    </recommendedName>
</protein>
<name>A0A368FCR6_ANCCA</name>
<dbReference type="STRING" id="29170.A0A368FCR6"/>
<accession>A0A368FCR6</accession>
<comment type="caution">
    <text evidence="1">The sequence shown here is derived from an EMBL/GenBank/DDBJ whole genome shotgun (WGS) entry which is preliminary data.</text>
</comment>
<reference evidence="1 2" key="1">
    <citation type="submission" date="2014-10" db="EMBL/GenBank/DDBJ databases">
        <title>Draft genome of the hookworm Ancylostoma caninum.</title>
        <authorList>
            <person name="Mitreva M."/>
        </authorList>
    </citation>
    <scope>NUCLEOTIDE SEQUENCE [LARGE SCALE GENOMIC DNA]</scope>
    <source>
        <strain evidence="1 2">Baltimore</strain>
    </source>
</reference>
<gene>
    <name evidence="1" type="ORF">ANCCAN_25440</name>
</gene>
<evidence type="ECO:0000313" key="1">
    <source>
        <dbReference type="EMBL" id="RCN28809.1"/>
    </source>
</evidence>
<dbReference type="SUPFAM" id="SSF48726">
    <property type="entry name" value="Immunoglobulin"/>
    <property type="match status" value="1"/>
</dbReference>
<keyword evidence="2" id="KW-1185">Reference proteome</keyword>
<organism evidence="1 2">
    <name type="scientific">Ancylostoma caninum</name>
    <name type="common">Dog hookworm</name>
    <dbReference type="NCBI Taxonomy" id="29170"/>
    <lineage>
        <taxon>Eukaryota</taxon>
        <taxon>Metazoa</taxon>
        <taxon>Ecdysozoa</taxon>
        <taxon>Nematoda</taxon>
        <taxon>Chromadorea</taxon>
        <taxon>Rhabditida</taxon>
        <taxon>Rhabditina</taxon>
        <taxon>Rhabditomorpha</taxon>
        <taxon>Strongyloidea</taxon>
        <taxon>Ancylostomatidae</taxon>
        <taxon>Ancylostomatinae</taxon>
        <taxon>Ancylostoma</taxon>
    </lineage>
</organism>
<sequence>MKGSERIGGPLFYQMTDTAIWTLPEVTLRDRGEYFCVVVSENGNHTVKTFLDTRGKRH</sequence>
<proteinExistence type="predicted"/>
<evidence type="ECO:0008006" key="3">
    <source>
        <dbReference type="Google" id="ProtNLM"/>
    </source>
</evidence>
<dbReference type="AlphaFoldDB" id="A0A368FCR6"/>
<evidence type="ECO:0000313" key="2">
    <source>
        <dbReference type="Proteomes" id="UP000252519"/>
    </source>
</evidence>
<dbReference type="InterPro" id="IPR036179">
    <property type="entry name" value="Ig-like_dom_sf"/>
</dbReference>
<dbReference type="Proteomes" id="UP000252519">
    <property type="component" value="Unassembled WGS sequence"/>
</dbReference>
<dbReference type="EMBL" id="JOJR01002303">
    <property type="protein sequence ID" value="RCN28809.1"/>
    <property type="molecule type" value="Genomic_DNA"/>
</dbReference>